<dbReference type="InterPro" id="IPR000884">
    <property type="entry name" value="TSP1_rpt"/>
</dbReference>
<evidence type="ECO:0000313" key="9">
    <source>
        <dbReference type="Proteomes" id="UP000591073"/>
    </source>
</evidence>
<feature type="non-terminal residue" evidence="8">
    <location>
        <position position="898"/>
    </location>
</feature>
<feature type="disulfide bond" evidence="6">
    <location>
        <begin position="26"/>
        <end position="42"/>
    </location>
</feature>
<dbReference type="PROSITE" id="PS50092">
    <property type="entry name" value="TSP1"/>
    <property type="match status" value="6"/>
</dbReference>
<evidence type="ECO:0000259" key="7">
    <source>
        <dbReference type="PROSITE" id="PS50900"/>
    </source>
</evidence>
<dbReference type="GO" id="GO:0004222">
    <property type="term" value="F:metalloendopeptidase activity"/>
    <property type="evidence" value="ECO:0007669"/>
    <property type="project" value="TreeGrafter"/>
</dbReference>
<proteinExistence type="predicted"/>
<dbReference type="AlphaFoldDB" id="A0A7L0RZ79"/>
<gene>
    <name evidence="8" type="primary">Adamtsl2_1</name>
    <name evidence="8" type="ORF">GLABRA_R09646</name>
</gene>
<keyword evidence="2" id="KW-0964">Secreted</keyword>
<organism evidence="8 9">
    <name type="scientific">Glaucidium brasilianum</name>
    <name type="common">Ferruginous pygmy-owl</name>
    <dbReference type="NCBI Taxonomy" id="78217"/>
    <lineage>
        <taxon>Eukaryota</taxon>
        <taxon>Metazoa</taxon>
        <taxon>Chordata</taxon>
        <taxon>Craniata</taxon>
        <taxon>Vertebrata</taxon>
        <taxon>Euteleostomi</taxon>
        <taxon>Archelosauria</taxon>
        <taxon>Archosauria</taxon>
        <taxon>Dinosauria</taxon>
        <taxon>Saurischia</taxon>
        <taxon>Theropoda</taxon>
        <taxon>Coelurosauria</taxon>
        <taxon>Aves</taxon>
        <taxon>Neognathae</taxon>
        <taxon>Neoaves</taxon>
        <taxon>Telluraves</taxon>
        <taxon>Strigiformes</taxon>
        <taxon>Strigidae</taxon>
        <taxon>Glaucidium</taxon>
    </lineage>
</organism>
<comment type="subcellular location">
    <subcellularLocation>
        <location evidence="1">Secreted</location>
    </subcellularLocation>
</comment>
<evidence type="ECO:0000256" key="4">
    <source>
        <dbReference type="ARBA" id="ARBA00022737"/>
    </source>
</evidence>
<dbReference type="Pfam" id="PF19030">
    <property type="entry name" value="TSP1_ADAMTS"/>
    <property type="match status" value="4"/>
</dbReference>
<dbReference type="GO" id="GO:0030198">
    <property type="term" value="P:extracellular matrix organization"/>
    <property type="evidence" value="ECO:0007669"/>
    <property type="project" value="InterPro"/>
</dbReference>
<sequence>WWGEWSSWSTCSRSCGGGVMSRERHCLQQRLQMPQGKNSTMCIGQAKHYQLCQQQPCPANTASFKQQQCSSFNAKAFGKRYYHWMPLYPDDYTSISNKPCDLQCTTRSGERQLMARAQDGTTCKDRTFQGVCIDGKCEPVGCDGSLYSSRTMDRCRVCGGDGSTCHRVSGSFRKAVSQIGYVFITNIPAGAMDILIIERRKTENILALADESGHFFFNGNSAIDNPQNFRVAGTIFKYRRPSSLNSDGLEYIIAHGPTNQSLNAMYYNFNGKMPHVTYDYTVPRTPPLRTAAPAVDRPLYHRLPETSQIHPIPAVSRAAQHFNATWLSLLPDDTSEQLPLQEGHEDLGFGHLQFFQTNSTGQTRDWGWEQGEEKKYDFQIRQVYHANTGEEEEEEAAATGGETELGWLLCFSFPPILFIESKHPMLVFLKSKCSSSIPVFLPGLRFNQISISTAVPYSMRRPKLSENSRIASSRLHLFRRLFSCLAHTASFFHSNEFDVSPVGHDDISLADMYRWKVSAYAPCSSTCTSAGISTSYAMCVRYDGVEVDETYCDALTRPEPTHEFCTGRDCQPRWETSWWSECSRTCGEGYQYRTVRCWKMLAPGFDSSVYDDLCKSAGLARPMERKACKNKACGPQWELSEWSECSAWCGTQGTMKREVRCSVEAPLCDESRKPSSEKVCTGPPCDRHWTASDWGPCSGLCGEGRMSRFIACRNLEGKVISNSQCDPATKPLAIHPCGDKNCPAHWVEQEWEQCDASCGRGMKTRVVLCAGLENGVYREYPEKRCEASQKPEEQAPCFRRPCSTWFTTSWSQCSKTCGAGVRLREVKCYQGEALAQGCDPTSKPEARQMCQLQPCPTEAPEDDCEDKATANCVLVLKVKLCSHWYYRKACCWSCRLKS</sequence>
<dbReference type="SMART" id="SM00209">
    <property type="entry name" value="TSP1"/>
    <property type="match status" value="7"/>
</dbReference>
<keyword evidence="3" id="KW-0732">Signal</keyword>
<dbReference type="Proteomes" id="UP000591073">
    <property type="component" value="Unassembled WGS sequence"/>
</dbReference>
<reference evidence="8 9" key="1">
    <citation type="submission" date="2019-09" db="EMBL/GenBank/DDBJ databases">
        <title>Bird 10,000 Genomes (B10K) Project - Family phase.</title>
        <authorList>
            <person name="Zhang G."/>
        </authorList>
    </citation>
    <scope>NUCLEOTIDE SEQUENCE [LARGE SCALE GENOMIC DNA]</scope>
    <source>
        <strain evidence="8">B10K-DU-008-63</strain>
    </source>
</reference>
<evidence type="ECO:0000256" key="5">
    <source>
        <dbReference type="ARBA" id="ARBA00023157"/>
    </source>
</evidence>
<dbReference type="FunFam" id="2.60.120.830:FF:000001">
    <property type="entry name" value="A disintegrin and metalloproteinase with thrombospondin motifs 1"/>
    <property type="match status" value="1"/>
</dbReference>
<dbReference type="GO" id="GO:0031012">
    <property type="term" value="C:extracellular matrix"/>
    <property type="evidence" value="ECO:0007669"/>
    <property type="project" value="TreeGrafter"/>
</dbReference>
<evidence type="ECO:0000256" key="2">
    <source>
        <dbReference type="ARBA" id="ARBA00022525"/>
    </source>
</evidence>
<dbReference type="PROSITE" id="PS50900">
    <property type="entry name" value="PLAC"/>
    <property type="match status" value="1"/>
</dbReference>
<dbReference type="Pfam" id="PF08686">
    <property type="entry name" value="PLAC"/>
    <property type="match status" value="1"/>
</dbReference>
<name>A0A7L0RZ79_GLABR</name>
<dbReference type="Gene3D" id="2.60.120.830">
    <property type="match status" value="1"/>
</dbReference>
<evidence type="ECO:0000313" key="8">
    <source>
        <dbReference type="EMBL" id="NXL35571.1"/>
    </source>
</evidence>
<dbReference type="Pfam" id="PF19236">
    <property type="entry name" value="ADAMTS_CR_3"/>
    <property type="match status" value="1"/>
</dbReference>
<evidence type="ECO:0000256" key="6">
    <source>
        <dbReference type="PIRSR" id="PIRSR613273-3"/>
    </source>
</evidence>
<dbReference type="EMBL" id="VXAP01000396">
    <property type="protein sequence ID" value="NXL35571.1"/>
    <property type="molecule type" value="Genomic_DNA"/>
</dbReference>
<dbReference type="OrthoDB" id="5781878at2759"/>
<protein>
    <submittedName>
        <fullName evidence="8">ATL2 protein</fullName>
    </submittedName>
</protein>
<dbReference type="InterPro" id="IPR050439">
    <property type="entry name" value="ADAMTS_ADAMTS-like"/>
</dbReference>
<feature type="disulfide bond" evidence="6">
    <location>
        <begin position="11"/>
        <end position="52"/>
    </location>
</feature>
<feature type="disulfide bond" evidence="6">
    <location>
        <begin position="15"/>
        <end position="57"/>
    </location>
</feature>
<keyword evidence="9" id="KW-1185">Reference proteome</keyword>
<dbReference type="Gene3D" id="2.20.100.10">
    <property type="entry name" value="Thrombospondin type-1 (TSP1) repeat"/>
    <property type="match status" value="5"/>
</dbReference>
<dbReference type="InterPro" id="IPR045371">
    <property type="entry name" value="ADAMTS_CR_3"/>
</dbReference>
<keyword evidence="4" id="KW-0677">Repeat</keyword>
<comment type="caution">
    <text evidence="8">The sequence shown here is derived from an EMBL/GenBank/DDBJ whole genome shotgun (WGS) entry which is preliminary data.</text>
</comment>
<dbReference type="GO" id="GO:0005576">
    <property type="term" value="C:extracellular region"/>
    <property type="evidence" value="ECO:0007669"/>
    <property type="project" value="UniProtKB-SubCell"/>
</dbReference>
<dbReference type="Pfam" id="PF05986">
    <property type="entry name" value="ADAMTS_spacer1"/>
    <property type="match status" value="1"/>
</dbReference>
<feature type="domain" description="PLAC" evidence="7">
    <location>
        <begin position="860"/>
        <end position="898"/>
    </location>
</feature>
<dbReference type="InterPro" id="IPR010294">
    <property type="entry name" value="ADAMTS_spacer1"/>
</dbReference>
<dbReference type="SUPFAM" id="SSF82895">
    <property type="entry name" value="TSP-1 type 1 repeat"/>
    <property type="match status" value="7"/>
</dbReference>
<accession>A0A7L0RZ79</accession>
<feature type="non-terminal residue" evidence="8">
    <location>
        <position position="1"/>
    </location>
</feature>
<evidence type="ECO:0000256" key="1">
    <source>
        <dbReference type="ARBA" id="ARBA00004613"/>
    </source>
</evidence>
<keyword evidence="5 6" id="KW-1015">Disulfide bond</keyword>
<dbReference type="GO" id="GO:0006508">
    <property type="term" value="P:proteolysis"/>
    <property type="evidence" value="ECO:0007669"/>
    <property type="project" value="TreeGrafter"/>
</dbReference>
<dbReference type="Pfam" id="PF00090">
    <property type="entry name" value="TSP_1"/>
    <property type="match status" value="2"/>
</dbReference>
<dbReference type="InterPro" id="IPR013273">
    <property type="entry name" value="ADAMTS/ADAMTS-like"/>
</dbReference>
<dbReference type="PRINTS" id="PR01857">
    <property type="entry name" value="ADAMTSFAMILY"/>
</dbReference>
<evidence type="ECO:0000256" key="3">
    <source>
        <dbReference type="ARBA" id="ARBA00022729"/>
    </source>
</evidence>
<dbReference type="PANTHER" id="PTHR13723">
    <property type="entry name" value="ADAMTS A DISINTEGRIN AND METALLOPROTEASE WITH THROMBOSPONDIN MOTIFS PROTEASE"/>
    <property type="match status" value="1"/>
</dbReference>
<dbReference type="PANTHER" id="PTHR13723:SF159">
    <property type="entry name" value="PLAC DOMAIN-CONTAINING PROTEIN"/>
    <property type="match status" value="1"/>
</dbReference>
<dbReference type="InterPro" id="IPR036383">
    <property type="entry name" value="TSP1_rpt_sf"/>
</dbReference>
<dbReference type="InterPro" id="IPR010909">
    <property type="entry name" value="PLAC"/>
</dbReference>